<dbReference type="PANTHER" id="PTHR13183">
    <property type="entry name" value="AXONEMAL INNER ARM DYNEIN LIGHT CHAIN 28"/>
    <property type="match status" value="1"/>
</dbReference>
<dbReference type="GO" id="GO:0030286">
    <property type="term" value="C:dynein complex"/>
    <property type="evidence" value="ECO:0007669"/>
    <property type="project" value="UniProtKB-KW"/>
</dbReference>
<evidence type="ECO:0000256" key="4">
    <source>
        <dbReference type="ARBA" id="ARBA00038114"/>
    </source>
</evidence>
<evidence type="ECO:0000256" key="3">
    <source>
        <dbReference type="ARBA" id="ARBA00023175"/>
    </source>
</evidence>
<sequence>MIPPADSLLKYDTPVLVSRNTEKRSPKARPLKVSPQQPGPSGPVPQPPKTKLPSTSGVPDPTKQAEEILNSILPPREWVEDTQLWIQQVSSTPSTRMDVVHLQEQLDLKLQQRQARETGICPVRRELYSQCFDELIREVTINCAERGLLLLRVRDEIRMTIAAYQTLYESSVAFGMRKALQAEQGKSDMERKVSGLDHEAAALREPSRPSQGHLVVLPGERLASEGGLAIRSLETPGFRAATGHRAIPVADLPLGGSTDPGKGLGWTAVPQVPSSQALPPPCQLGDIPGVTRVSVLRLQNWKQKREIWRGK</sequence>
<protein>
    <recommendedName>
        <fullName evidence="5">Axonemal dynein light intermediate polypeptide 1</fullName>
    </recommendedName>
    <alternativeName>
        <fullName evidence="6">Inner dynein arm light chain, axonemal</fullName>
    </alternativeName>
</protein>
<evidence type="ECO:0000256" key="2">
    <source>
        <dbReference type="ARBA" id="ARBA00023054"/>
    </source>
</evidence>
<evidence type="ECO:0000256" key="1">
    <source>
        <dbReference type="ARBA" id="ARBA00023017"/>
    </source>
</evidence>
<evidence type="ECO:0000256" key="5">
    <source>
        <dbReference type="ARBA" id="ARBA00039799"/>
    </source>
</evidence>
<feature type="region of interest" description="Disordered" evidence="8">
    <location>
        <begin position="1"/>
        <end position="62"/>
    </location>
</feature>
<evidence type="ECO:0000313" key="10">
    <source>
        <dbReference type="Proteomes" id="UP000694429"/>
    </source>
</evidence>
<accession>A0A8C0NQH1</accession>
<name>A0A8C0NQH1_CANLF</name>
<dbReference type="OrthoDB" id="273640at2759"/>
<dbReference type="GO" id="GO:0005737">
    <property type="term" value="C:cytoplasm"/>
    <property type="evidence" value="ECO:0007669"/>
    <property type="project" value="UniProtKB-ARBA"/>
</dbReference>
<dbReference type="Proteomes" id="UP000694429">
    <property type="component" value="Chromosome 15"/>
</dbReference>
<keyword evidence="3" id="KW-0505">Motor protein</keyword>
<reference evidence="9" key="2">
    <citation type="submission" date="2025-08" db="UniProtKB">
        <authorList>
            <consortium name="Ensembl"/>
        </authorList>
    </citation>
    <scope>IDENTIFICATION</scope>
</reference>
<evidence type="ECO:0000313" key="9">
    <source>
        <dbReference type="Ensembl" id="ENSCAFP00030027224.1"/>
    </source>
</evidence>
<dbReference type="AlphaFoldDB" id="A0A8C0NQH1"/>
<reference evidence="9" key="1">
    <citation type="submission" date="2019-03" db="EMBL/GenBank/DDBJ databases">
        <authorList>
            <person name="Warren W.C."/>
            <person name="Johnson G.S."/>
        </authorList>
    </citation>
    <scope>NUCLEOTIDE SEQUENCE [LARGE SCALE GENOMIC DNA]</scope>
    <source>
        <strain evidence="9">Basenji</strain>
    </source>
</reference>
<evidence type="ECO:0000256" key="7">
    <source>
        <dbReference type="ARBA" id="ARBA00043925"/>
    </source>
</evidence>
<feature type="compositionally biased region" description="Pro residues" evidence="8">
    <location>
        <begin position="37"/>
        <end position="50"/>
    </location>
</feature>
<dbReference type="Ensembl" id="ENSCAFT00030031201.1">
    <property type="protein sequence ID" value="ENSCAFP00030027224.1"/>
    <property type="gene ID" value="ENSCAFG00030016847.1"/>
</dbReference>
<evidence type="ECO:0000256" key="6">
    <source>
        <dbReference type="ARBA" id="ARBA00042417"/>
    </source>
</evidence>
<dbReference type="PANTHER" id="PTHR13183:SF0">
    <property type="entry name" value="AXONEMAL DYNEIN LIGHT INTERMEDIATE POLYPEPTIDE 1"/>
    <property type="match status" value="1"/>
</dbReference>
<dbReference type="InterPro" id="IPR019347">
    <property type="entry name" value="Axonemal_dynein_light_chain"/>
</dbReference>
<keyword evidence="2" id="KW-0175">Coiled coil</keyword>
<comment type="similarity">
    <text evidence="4">Belongs to the inner dynein arm light chain family.</text>
</comment>
<comment type="function">
    <text evidence="7">Involved in sperm flagellum assembly.</text>
</comment>
<evidence type="ECO:0000256" key="8">
    <source>
        <dbReference type="SAM" id="MobiDB-lite"/>
    </source>
</evidence>
<gene>
    <name evidence="9" type="primary">DNALI1</name>
</gene>
<proteinExistence type="inferred from homology"/>
<organism evidence="9 10">
    <name type="scientific">Canis lupus familiaris</name>
    <name type="common">Dog</name>
    <name type="synonym">Canis familiaris</name>
    <dbReference type="NCBI Taxonomy" id="9615"/>
    <lineage>
        <taxon>Eukaryota</taxon>
        <taxon>Metazoa</taxon>
        <taxon>Chordata</taxon>
        <taxon>Craniata</taxon>
        <taxon>Vertebrata</taxon>
        <taxon>Euteleostomi</taxon>
        <taxon>Mammalia</taxon>
        <taxon>Eutheria</taxon>
        <taxon>Laurasiatheria</taxon>
        <taxon>Carnivora</taxon>
        <taxon>Caniformia</taxon>
        <taxon>Canidae</taxon>
        <taxon>Canis</taxon>
    </lineage>
</organism>
<dbReference type="Pfam" id="PF10211">
    <property type="entry name" value="Ax_dynein_light"/>
    <property type="match status" value="1"/>
</dbReference>
<keyword evidence="1" id="KW-0243">Dynein</keyword>